<name>A0A0K1Q7P9_9BACT</name>
<dbReference type="AlphaFoldDB" id="A0A0K1Q7P9"/>
<evidence type="ECO:0000256" key="1">
    <source>
        <dbReference type="SAM" id="MobiDB-lite"/>
    </source>
</evidence>
<proteinExistence type="predicted"/>
<dbReference type="EMBL" id="CP012333">
    <property type="protein sequence ID" value="AKV01841.1"/>
    <property type="molecule type" value="Genomic_DNA"/>
</dbReference>
<gene>
    <name evidence="2" type="ORF">AKJ09_08504</name>
</gene>
<keyword evidence="3" id="KW-1185">Reference proteome</keyword>
<organism evidence="2 3">
    <name type="scientific">Labilithrix luteola</name>
    <dbReference type="NCBI Taxonomy" id="1391654"/>
    <lineage>
        <taxon>Bacteria</taxon>
        <taxon>Pseudomonadati</taxon>
        <taxon>Myxococcota</taxon>
        <taxon>Polyangia</taxon>
        <taxon>Polyangiales</taxon>
        <taxon>Labilitrichaceae</taxon>
        <taxon>Labilithrix</taxon>
    </lineage>
</organism>
<reference evidence="2 3" key="1">
    <citation type="submission" date="2015-08" db="EMBL/GenBank/DDBJ databases">
        <authorList>
            <person name="Babu N.S."/>
            <person name="Beckwith C.J."/>
            <person name="Beseler K.G."/>
            <person name="Brison A."/>
            <person name="Carone J.V."/>
            <person name="Caskin T.P."/>
            <person name="Diamond M."/>
            <person name="Durham M.E."/>
            <person name="Foxe J.M."/>
            <person name="Go M."/>
            <person name="Henderson B.A."/>
            <person name="Jones I.B."/>
            <person name="McGettigan J.A."/>
            <person name="Micheletti S.J."/>
            <person name="Nasrallah M.E."/>
            <person name="Ortiz D."/>
            <person name="Piller C.R."/>
            <person name="Privatt S.R."/>
            <person name="Schneider S.L."/>
            <person name="Sharp S."/>
            <person name="Smith T.C."/>
            <person name="Stanton J.D."/>
            <person name="Ullery H.E."/>
            <person name="Wilson R.J."/>
            <person name="Serrano M.G."/>
            <person name="Buck G."/>
            <person name="Lee V."/>
            <person name="Wang Y."/>
            <person name="Carvalho R."/>
            <person name="Voegtly L."/>
            <person name="Shi R."/>
            <person name="Duckworth R."/>
            <person name="Johnson A."/>
            <person name="Loviza R."/>
            <person name="Walstead R."/>
            <person name="Shah Z."/>
            <person name="Kiflezghi M."/>
            <person name="Wade K."/>
            <person name="Ball S.L."/>
            <person name="Bradley K.W."/>
            <person name="Asai D.J."/>
            <person name="Bowman C.A."/>
            <person name="Russell D.A."/>
            <person name="Pope W.H."/>
            <person name="Jacobs-Sera D."/>
            <person name="Hendrix R.W."/>
            <person name="Hatfull G.F."/>
        </authorList>
    </citation>
    <scope>NUCLEOTIDE SEQUENCE [LARGE SCALE GENOMIC DNA]</scope>
    <source>
        <strain evidence="2 3">DSM 27648</strain>
    </source>
</reference>
<evidence type="ECO:0000313" key="3">
    <source>
        <dbReference type="Proteomes" id="UP000064967"/>
    </source>
</evidence>
<dbReference type="Proteomes" id="UP000064967">
    <property type="component" value="Chromosome"/>
</dbReference>
<evidence type="ECO:0000313" key="2">
    <source>
        <dbReference type="EMBL" id="AKV01841.1"/>
    </source>
</evidence>
<dbReference type="KEGG" id="llu:AKJ09_08504"/>
<sequence>MQSPARQTVFRRHSGEHSRAALASRCGVPDVPESPGVPELPELPEVPDEPESWAPPSSVGAGRLPDEQAATAATPRLTTKPNVSPTRVAAFIVETKARHPRCDP</sequence>
<accession>A0A0K1Q7P9</accession>
<feature type="region of interest" description="Disordered" evidence="1">
    <location>
        <begin position="1"/>
        <end position="83"/>
    </location>
</feature>
<protein>
    <submittedName>
        <fullName evidence="2">Uncharacterized protein</fullName>
    </submittedName>
</protein>